<evidence type="ECO:0000256" key="1">
    <source>
        <dbReference type="SAM" id="MobiDB-lite"/>
    </source>
</evidence>
<feature type="region of interest" description="Disordered" evidence="1">
    <location>
        <begin position="1"/>
        <end position="24"/>
    </location>
</feature>
<comment type="caution">
    <text evidence="2">The sequence shown here is derived from an EMBL/GenBank/DDBJ whole genome shotgun (WGS) entry which is preliminary data.</text>
</comment>
<proteinExistence type="predicted"/>
<protein>
    <submittedName>
        <fullName evidence="2">Uncharacterized protein</fullName>
    </submittedName>
</protein>
<dbReference type="EMBL" id="JARAYU010000021">
    <property type="protein sequence ID" value="MDX3705762.1"/>
    <property type="molecule type" value="Genomic_DNA"/>
</dbReference>
<gene>
    <name evidence="2" type="ORF">PV662_39690</name>
</gene>
<dbReference type="RefSeq" id="WP_319054996.1">
    <property type="nucleotide sequence ID" value="NZ_JARAUR010000202.1"/>
</dbReference>
<accession>A0ABU4NU90</accession>
<evidence type="ECO:0000313" key="2">
    <source>
        <dbReference type="EMBL" id="MDX3705762.1"/>
    </source>
</evidence>
<name>A0ABU4NU90_9ACTN</name>
<feature type="compositionally biased region" description="Polar residues" evidence="1">
    <location>
        <begin position="1"/>
        <end position="15"/>
    </location>
</feature>
<reference evidence="2 3" key="1">
    <citation type="journal article" date="2023" name="Microb. Genom.">
        <title>Mesoterricola silvestris gen. nov., sp. nov., Mesoterricola sediminis sp. nov., Geothrix oryzae sp. nov., Geothrix edaphica sp. nov., Geothrix rubra sp. nov., and Geothrix limicola sp. nov., six novel members of Acidobacteriota isolated from soils.</title>
        <authorList>
            <person name="Weisberg A.J."/>
            <person name="Pearce E."/>
            <person name="Kramer C.G."/>
            <person name="Chang J.H."/>
            <person name="Clarke C.R."/>
        </authorList>
    </citation>
    <scope>NUCLEOTIDE SEQUENCE [LARGE SCALE GENOMIC DNA]</scope>
    <source>
        <strain evidence="2 3">ID09-01A</strain>
    </source>
</reference>
<evidence type="ECO:0000313" key="3">
    <source>
        <dbReference type="Proteomes" id="UP001271274"/>
    </source>
</evidence>
<dbReference type="Proteomes" id="UP001271274">
    <property type="component" value="Unassembled WGS sequence"/>
</dbReference>
<keyword evidence="3" id="KW-1185">Reference proteome</keyword>
<sequence length="57" mass="5975">MSEQSTIHYERTSPQIAKIPGAGSRTSWGCSVPAAADPAPRPAGSPALPSIRIVCWL</sequence>
<organism evidence="2 3">
    <name type="scientific">Streptomyces europaeiscabiei</name>
    <dbReference type="NCBI Taxonomy" id="146819"/>
    <lineage>
        <taxon>Bacteria</taxon>
        <taxon>Bacillati</taxon>
        <taxon>Actinomycetota</taxon>
        <taxon>Actinomycetes</taxon>
        <taxon>Kitasatosporales</taxon>
        <taxon>Streptomycetaceae</taxon>
        <taxon>Streptomyces</taxon>
    </lineage>
</organism>